<proteinExistence type="predicted"/>
<dbReference type="AlphaFoldDB" id="A0A7I8JV80"/>
<dbReference type="EMBL" id="CACRZD030000018">
    <property type="protein sequence ID" value="CAA6673651.1"/>
    <property type="molecule type" value="Genomic_DNA"/>
</dbReference>
<organism evidence="1">
    <name type="scientific">Spirodela intermedia</name>
    <name type="common">Intermediate duckweed</name>
    <dbReference type="NCBI Taxonomy" id="51605"/>
    <lineage>
        <taxon>Eukaryota</taxon>
        <taxon>Viridiplantae</taxon>
        <taxon>Streptophyta</taxon>
        <taxon>Embryophyta</taxon>
        <taxon>Tracheophyta</taxon>
        <taxon>Spermatophyta</taxon>
        <taxon>Magnoliopsida</taxon>
        <taxon>Liliopsida</taxon>
        <taxon>Araceae</taxon>
        <taxon>Lemnoideae</taxon>
        <taxon>Spirodela</taxon>
    </lineage>
</organism>
<name>A0A7I8JV80_SPIIN</name>
<dbReference type="Proteomes" id="UP001189122">
    <property type="component" value="Unassembled WGS sequence"/>
</dbReference>
<evidence type="ECO:0000313" key="1">
    <source>
        <dbReference type="EMBL" id="CAA2634667.1"/>
    </source>
</evidence>
<keyword evidence="2" id="KW-1185">Reference proteome</keyword>
<sequence length="81" mass="9671">MEKLNTRNKLKRPLRIREKRDNYLVSHRKFKNRPTIRFQQGESNSKWVSPTQVVPKKLGITVIKNENEDEIQTKLTIVEIL</sequence>
<accession>A0A7I8JV80</accession>
<protein>
    <submittedName>
        <fullName evidence="1">Uncharacterized protein</fullName>
    </submittedName>
</protein>
<evidence type="ECO:0000313" key="2">
    <source>
        <dbReference type="Proteomes" id="UP001189122"/>
    </source>
</evidence>
<dbReference type="EMBL" id="LR743605">
    <property type="protein sequence ID" value="CAA2634667.1"/>
    <property type="molecule type" value="Genomic_DNA"/>
</dbReference>
<gene>
    <name evidence="1" type="ORF">SI7747_18020068</name>
</gene>
<reference evidence="1 2" key="1">
    <citation type="submission" date="2019-12" db="EMBL/GenBank/DDBJ databases">
        <authorList>
            <person name="Scholz U."/>
            <person name="Mascher M."/>
            <person name="Fiebig A."/>
        </authorList>
    </citation>
    <scope>NUCLEOTIDE SEQUENCE</scope>
</reference>